<dbReference type="Gene3D" id="6.10.10.10">
    <property type="entry name" value="Flagellar export chaperone, C-terminal domain"/>
    <property type="match status" value="1"/>
</dbReference>
<evidence type="ECO:0000256" key="4">
    <source>
        <dbReference type="RuleBase" id="RU362073"/>
    </source>
</evidence>
<evidence type="ECO:0000313" key="8">
    <source>
        <dbReference type="EMBL" id="SHH69784.1"/>
    </source>
</evidence>
<evidence type="ECO:0000313" key="9">
    <source>
        <dbReference type="Proteomes" id="UP000183967"/>
    </source>
</evidence>
<dbReference type="Pfam" id="PF00700">
    <property type="entry name" value="Flagellin_C"/>
    <property type="match status" value="1"/>
</dbReference>
<dbReference type="GO" id="GO:0005198">
    <property type="term" value="F:structural molecule activity"/>
    <property type="evidence" value="ECO:0007669"/>
    <property type="project" value="UniProtKB-UniRule"/>
</dbReference>
<comment type="similarity">
    <text evidence="1 4">Belongs to the bacterial flagellin family.</text>
</comment>
<comment type="subcellular location">
    <subcellularLocation>
        <location evidence="4">Secreted</location>
    </subcellularLocation>
    <subcellularLocation>
        <location evidence="4">Bacterial flagellum</location>
    </subcellularLocation>
</comment>
<dbReference type="AlphaFoldDB" id="A0A1M5V3X0"/>
<dbReference type="GO" id="GO:0005576">
    <property type="term" value="C:extracellular region"/>
    <property type="evidence" value="ECO:0007669"/>
    <property type="project" value="UniProtKB-SubCell"/>
</dbReference>
<sequence>MRINHNIAALNTYSRLSAANFMQSKALEKLSSGHRINRAGDDAAGLAISEKMRAQIRGLNQASRNAQDGISMIQTAEGALQETQAILQRMRELAVQASNDTATDEDRKAIQDEITQLKEEIDRIGNTTEFNTQKLLDGSKGATTTSADLTADGAINISATNPIEVIDGTEVKNNVVNMELKLSGINGGNTFVISFELTEGKYDSVVDFVNDFNTQFNAAIDNLKNSSNIDATGIKDHIKLGFDVDTSTGNVTFQLEYDGTGATDGDTVIIDFDNMASSLATGLGLSADKTLTLANTGSGGNSQAFDNNIGSYDTFSLKIEDGIEPTANQNNTLSMKFDGLSINASIAESSYTDESTLANAIKEAIIGINNDGTDENNTEYTAWAASKTTANWNSLKNDAASTDGLIKAVASLTAEQLEAKGYKGALDDMQNAYFTDLVEGLTVSFNSDHKLEISSNYQMEILADSEVARKANALLGTESVNTDITESGVTVQIGANANQTLTFGINDMRTSAIGKVTIDSTDYTVNDVDVSTKEGAQKAIQILDQALTDVSSERAKLGAYQNRLEHTINNLSTSAENLTAAESRIRDVDMAKEMMEFTKNNILQQAATAMLAQANQLPNGVLQLLR</sequence>
<keyword evidence="8" id="KW-0966">Cell projection</keyword>
<keyword evidence="3 4" id="KW-0975">Bacterial flagellum</keyword>
<feature type="domain" description="Flagellin N-terminal" evidence="6">
    <location>
        <begin position="3"/>
        <end position="140"/>
    </location>
</feature>
<dbReference type="GO" id="GO:0009288">
    <property type="term" value="C:bacterial-type flagellum"/>
    <property type="evidence" value="ECO:0007669"/>
    <property type="project" value="UniProtKB-SubCell"/>
</dbReference>
<dbReference type="RefSeq" id="WP_073196980.1">
    <property type="nucleotide sequence ID" value="NZ_FQXO01000048.1"/>
</dbReference>
<dbReference type="InterPro" id="IPR001029">
    <property type="entry name" value="Flagellin_N"/>
</dbReference>
<name>A0A1M5V3X0_9FIRM</name>
<evidence type="ECO:0000256" key="3">
    <source>
        <dbReference type="ARBA" id="ARBA00023143"/>
    </source>
</evidence>
<evidence type="ECO:0000256" key="2">
    <source>
        <dbReference type="ARBA" id="ARBA00020110"/>
    </source>
</evidence>
<comment type="function">
    <text evidence="4">Flagellin is the subunit protein which polymerizes to form the filaments of bacterial flagella.</text>
</comment>
<dbReference type="EMBL" id="FQXO01000048">
    <property type="protein sequence ID" value="SHH69784.1"/>
    <property type="molecule type" value="Genomic_DNA"/>
</dbReference>
<accession>A0A1M5V3X0</accession>
<evidence type="ECO:0000256" key="5">
    <source>
        <dbReference type="SAM" id="Coils"/>
    </source>
</evidence>
<dbReference type="Gene3D" id="3.30.70.2120">
    <property type="match status" value="1"/>
</dbReference>
<keyword evidence="9" id="KW-1185">Reference proteome</keyword>
<keyword evidence="8" id="KW-0282">Flagellum</keyword>
<keyword evidence="8" id="KW-0969">Cilium</keyword>
<dbReference type="SUPFAM" id="SSF64518">
    <property type="entry name" value="Phase 1 flagellin"/>
    <property type="match status" value="1"/>
</dbReference>
<dbReference type="PANTHER" id="PTHR42792">
    <property type="entry name" value="FLAGELLIN"/>
    <property type="match status" value="1"/>
</dbReference>
<keyword evidence="4" id="KW-0964">Secreted</keyword>
<feature type="domain" description="Flagellin C-terminal" evidence="7">
    <location>
        <begin position="540"/>
        <end position="625"/>
    </location>
</feature>
<proteinExistence type="inferred from homology"/>
<dbReference type="PRINTS" id="PR00207">
    <property type="entry name" value="FLAGELLIN"/>
</dbReference>
<protein>
    <recommendedName>
        <fullName evidence="2 4">Flagellin</fullName>
    </recommendedName>
</protein>
<evidence type="ECO:0000259" key="7">
    <source>
        <dbReference type="Pfam" id="PF00700"/>
    </source>
</evidence>
<dbReference type="Gene3D" id="1.20.1330.10">
    <property type="entry name" value="f41 fragment of flagellin, N-terminal domain"/>
    <property type="match status" value="2"/>
</dbReference>
<dbReference type="PANTHER" id="PTHR42792:SF2">
    <property type="entry name" value="FLAGELLIN"/>
    <property type="match status" value="1"/>
</dbReference>
<keyword evidence="5" id="KW-0175">Coiled coil</keyword>
<evidence type="ECO:0000256" key="1">
    <source>
        <dbReference type="ARBA" id="ARBA00005709"/>
    </source>
</evidence>
<dbReference type="Pfam" id="PF00669">
    <property type="entry name" value="Flagellin_N"/>
    <property type="match status" value="1"/>
</dbReference>
<organism evidence="8 9">
    <name type="scientific">Caloranaerobacter azorensis DSM 13643</name>
    <dbReference type="NCBI Taxonomy" id="1121264"/>
    <lineage>
        <taxon>Bacteria</taxon>
        <taxon>Bacillati</taxon>
        <taxon>Bacillota</taxon>
        <taxon>Tissierellia</taxon>
        <taxon>Tissierellales</taxon>
        <taxon>Thermohalobacteraceae</taxon>
        <taxon>Caloranaerobacter</taxon>
    </lineage>
</organism>
<dbReference type="Proteomes" id="UP000183967">
    <property type="component" value="Unassembled WGS sequence"/>
</dbReference>
<dbReference type="InterPro" id="IPR001492">
    <property type="entry name" value="Flagellin"/>
</dbReference>
<reference evidence="9" key="1">
    <citation type="submission" date="2016-11" db="EMBL/GenBank/DDBJ databases">
        <authorList>
            <person name="Varghese N."/>
            <person name="Submissions S."/>
        </authorList>
    </citation>
    <scope>NUCLEOTIDE SEQUENCE [LARGE SCALE GENOMIC DNA]</scope>
    <source>
        <strain evidence="9">DSM 13643</strain>
    </source>
</reference>
<evidence type="ECO:0000259" key="6">
    <source>
        <dbReference type="Pfam" id="PF00669"/>
    </source>
</evidence>
<dbReference type="InterPro" id="IPR046358">
    <property type="entry name" value="Flagellin_C"/>
</dbReference>
<feature type="coiled-coil region" evidence="5">
    <location>
        <begin position="73"/>
        <end position="127"/>
    </location>
</feature>
<gene>
    <name evidence="8" type="ORF">SAMN02745135_01719</name>
</gene>
<dbReference type="InterPro" id="IPR042187">
    <property type="entry name" value="Flagellin_C_sub2"/>
</dbReference>